<dbReference type="Proteomes" id="UP001152523">
    <property type="component" value="Unassembled WGS sequence"/>
</dbReference>
<accession>A0AAV0C1P5</accession>
<sequence length="106" mass="11960">MEDFVASYKKLSMKDQESELNFDEETEVDAVEEQEPKRFPAVGVVITDRKIKLSGFQELMTSILSPVKGSPVGRVVRIAKFGSMDQGSNPRNDRVEVTEPEIRLDL</sequence>
<reference evidence="2" key="1">
    <citation type="submission" date="2022-07" db="EMBL/GenBank/DDBJ databases">
        <authorList>
            <person name="Macas J."/>
            <person name="Novak P."/>
            <person name="Neumann P."/>
        </authorList>
    </citation>
    <scope>NUCLEOTIDE SEQUENCE</scope>
</reference>
<dbReference type="AlphaFoldDB" id="A0AAV0C1P5"/>
<feature type="region of interest" description="Disordered" evidence="1">
    <location>
        <begin position="83"/>
        <end position="106"/>
    </location>
</feature>
<dbReference type="EMBL" id="CAMAPF010000007">
    <property type="protein sequence ID" value="CAH9057909.1"/>
    <property type="molecule type" value="Genomic_DNA"/>
</dbReference>
<protein>
    <submittedName>
        <fullName evidence="2">Uncharacterized protein</fullName>
    </submittedName>
</protein>
<keyword evidence="3" id="KW-1185">Reference proteome</keyword>
<evidence type="ECO:0000256" key="1">
    <source>
        <dbReference type="SAM" id="MobiDB-lite"/>
    </source>
</evidence>
<evidence type="ECO:0000313" key="3">
    <source>
        <dbReference type="Proteomes" id="UP001152523"/>
    </source>
</evidence>
<evidence type="ECO:0000313" key="2">
    <source>
        <dbReference type="EMBL" id="CAH9057909.1"/>
    </source>
</evidence>
<proteinExistence type="predicted"/>
<name>A0AAV0C1P5_9ASTE</name>
<gene>
    <name evidence="2" type="ORF">CEPIT_LOCUS1176</name>
</gene>
<feature type="compositionally biased region" description="Basic and acidic residues" evidence="1">
    <location>
        <begin position="91"/>
        <end position="106"/>
    </location>
</feature>
<comment type="caution">
    <text evidence="2">The sequence shown here is derived from an EMBL/GenBank/DDBJ whole genome shotgun (WGS) entry which is preliminary data.</text>
</comment>
<organism evidence="2 3">
    <name type="scientific">Cuscuta epithymum</name>
    <dbReference type="NCBI Taxonomy" id="186058"/>
    <lineage>
        <taxon>Eukaryota</taxon>
        <taxon>Viridiplantae</taxon>
        <taxon>Streptophyta</taxon>
        <taxon>Embryophyta</taxon>
        <taxon>Tracheophyta</taxon>
        <taxon>Spermatophyta</taxon>
        <taxon>Magnoliopsida</taxon>
        <taxon>eudicotyledons</taxon>
        <taxon>Gunneridae</taxon>
        <taxon>Pentapetalae</taxon>
        <taxon>asterids</taxon>
        <taxon>lamiids</taxon>
        <taxon>Solanales</taxon>
        <taxon>Convolvulaceae</taxon>
        <taxon>Cuscuteae</taxon>
        <taxon>Cuscuta</taxon>
        <taxon>Cuscuta subgen. Cuscuta</taxon>
    </lineage>
</organism>